<reference evidence="1 2" key="1">
    <citation type="journal article" date="2012" name="PLoS Pathog.">
        <title>Diverse lifestyles and strategies of plant pathogenesis encoded in the genomes of eighteen Dothideomycetes fungi.</title>
        <authorList>
            <person name="Ohm R.A."/>
            <person name="Feau N."/>
            <person name="Henrissat B."/>
            <person name="Schoch C.L."/>
            <person name="Horwitz B.A."/>
            <person name="Barry K.W."/>
            <person name="Condon B.J."/>
            <person name="Copeland A.C."/>
            <person name="Dhillon B."/>
            <person name="Glaser F."/>
            <person name="Hesse C.N."/>
            <person name="Kosti I."/>
            <person name="LaButti K."/>
            <person name="Lindquist E.A."/>
            <person name="Lucas S."/>
            <person name="Salamov A.A."/>
            <person name="Bradshaw R.E."/>
            <person name="Ciuffetti L."/>
            <person name="Hamelin R.C."/>
            <person name="Kema G.H.J."/>
            <person name="Lawrence C."/>
            <person name="Scott J.A."/>
            <person name="Spatafora J.W."/>
            <person name="Turgeon B.G."/>
            <person name="de Wit P.J.G.M."/>
            <person name="Zhong S."/>
            <person name="Goodwin S.B."/>
            <person name="Grigoriev I.V."/>
        </authorList>
    </citation>
    <scope>NUCLEOTIDE SEQUENCE [LARGE SCALE GENOMIC DNA]</scope>
    <source>
        <strain evidence="1 2">UAMH 10762</strain>
    </source>
</reference>
<dbReference type="GeneID" id="19111581"/>
<keyword evidence="2" id="KW-1185">Reference proteome</keyword>
<organism evidence="1 2">
    <name type="scientific">Baudoinia panamericana (strain UAMH 10762)</name>
    <name type="common">Angels' share fungus</name>
    <name type="synonym">Baudoinia compniacensis (strain UAMH 10762)</name>
    <dbReference type="NCBI Taxonomy" id="717646"/>
    <lineage>
        <taxon>Eukaryota</taxon>
        <taxon>Fungi</taxon>
        <taxon>Dikarya</taxon>
        <taxon>Ascomycota</taxon>
        <taxon>Pezizomycotina</taxon>
        <taxon>Dothideomycetes</taxon>
        <taxon>Dothideomycetidae</taxon>
        <taxon>Mycosphaerellales</taxon>
        <taxon>Teratosphaeriaceae</taxon>
        <taxon>Baudoinia</taxon>
    </lineage>
</organism>
<dbReference type="eggNOG" id="ENOG502RG5D">
    <property type="taxonomic scope" value="Eukaryota"/>
</dbReference>
<proteinExistence type="predicted"/>
<evidence type="ECO:0000313" key="2">
    <source>
        <dbReference type="Proteomes" id="UP000011761"/>
    </source>
</evidence>
<gene>
    <name evidence="1" type="ORF">BAUCODRAFT_31761</name>
</gene>
<dbReference type="HOGENOM" id="CLU_823830_0_0_1"/>
<dbReference type="KEGG" id="bcom:BAUCODRAFT_31761"/>
<dbReference type="Proteomes" id="UP000011761">
    <property type="component" value="Unassembled WGS sequence"/>
</dbReference>
<name>M2MM55_BAUPA</name>
<dbReference type="EMBL" id="KB445553">
    <property type="protein sequence ID" value="EMC97766.1"/>
    <property type="molecule type" value="Genomic_DNA"/>
</dbReference>
<dbReference type="OrthoDB" id="1044435at2759"/>
<protein>
    <submittedName>
        <fullName evidence="1">Uncharacterized protein</fullName>
    </submittedName>
</protein>
<dbReference type="RefSeq" id="XP_007674335.1">
    <property type="nucleotide sequence ID" value="XM_007676145.1"/>
</dbReference>
<dbReference type="OMA" id="CTSGEHY"/>
<sequence>MHWQAIQQSRRSLESMVHPDHAEPDLELFYLSEDTEADADGEDILPVPLGHDNAADVKSHYSLARVRQFDKIDIPSSSGHGECTSGEHYTQVAIPTFTTGITTFAYQLALQNRIKDATLREGGEYDTHKFTPTFIHDCLMLPGSLAGLLRKSSTPDLIHKMTPALLPGFHAHVHAEKLQPCILQSPDPSDYVSGMLIFGQGKDSRKLINEHYRSDARRIKLQVEVDVQVPVLAHERDFPSERWRLKRRRVEAHVWLWANARTGDAYLRTHAPKWTLEDYLAGTLAPRAPLKVLDSSLLHEEVDLSDDEREQARPQHETIDGGYGNLDYQIEYRFTGW</sequence>
<dbReference type="AlphaFoldDB" id="M2MM55"/>
<dbReference type="Gene3D" id="3.10.490.10">
    <property type="entry name" value="Gamma-glutamyl cyclotransferase-like"/>
    <property type="match status" value="1"/>
</dbReference>
<evidence type="ECO:0000313" key="1">
    <source>
        <dbReference type="EMBL" id="EMC97766.1"/>
    </source>
</evidence>
<accession>M2MM55</accession>